<protein>
    <submittedName>
        <fullName evidence="2">Uncharacterized protein</fullName>
    </submittedName>
</protein>
<evidence type="ECO:0000313" key="2">
    <source>
        <dbReference type="EMBL" id="GAW27319.1"/>
    </source>
</evidence>
<feature type="region of interest" description="Disordered" evidence="1">
    <location>
        <begin position="65"/>
        <end position="125"/>
    </location>
</feature>
<proteinExistence type="predicted"/>
<gene>
    <name evidence="2" type="ORF">SAMD00023353_10600170</name>
</gene>
<sequence>MMRKQARKIPSVYFPLAGSLARSTGSSRLNPTPPALLCLPRLTCHRKSPTQLSCQSVYRARSLPSPTRFLAVSGRNRPNPRERNGPDDDERVEDPGVAAAPVGHGPAGDGADAGPQVERHAHRPQHEIMVDSIRGAYFINRKPSAYQGNVPSLCR</sequence>
<evidence type="ECO:0000313" key="3">
    <source>
        <dbReference type="Proteomes" id="UP000054516"/>
    </source>
</evidence>
<evidence type="ECO:0000256" key="1">
    <source>
        <dbReference type="SAM" id="MobiDB-lite"/>
    </source>
</evidence>
<name>A0A1S8AB95_ROSNE</name>
<reference evidence="2" key="1">
    <citation type="submission" date="2016-03" db="EMBL/GenBank/DDBJ databases">
        <title>Draft genome sequence of Rosellinia necatrix.</title>
        <authorList>
            <person name="Kanematsu S."/>
        </authorList>
    </citation>
    <scope>NUCLEOTIDE SEQUENCE [LARGE SCALE GENOMIC DNA]</scope>
    <source>
        <strain evidence="2">W97</strain>
    </source>
</reference>
<dbReference type="Proteomes" id="UP000054516">
    <property type="component" value="Unassembled WGS sequence"/>
</dbReference>
<dbReference type="AlphaFoldDB" id="A0A1S8AB95"/>
<keyword evidence="3" id="KW-1185">Reference proteome</keyword>
<organism evidence="2">
    <name type="scientific">Rosellinia necatrix</name>
    <name type="common">White root-rot fungus</name>
    <dbReference type="NCBI Taxonomy" id="77044"/>
    <lineage>
        <taxon>Eukaryota</taxon>
        <taxon>Fungi</taxon>
        <taxon>Dikarya</taxon>
        <taxon>Ascomycota</taxon>
        <taxon>Pezizomycotina</taxon>
        <taxon>Sordariomycetes</taxon>
        <taxon>Xylariomycetidae</taxon>
        <taxon>Xylariales</taxon>
        <taxon>Xylariaceae</taxon>
        <taxon>Rosellinia</taxon>
    </lineage>
</organism>
<feature type="compositionally biased region" description="Low complexity" evidence="1">
    <location>
        <begin position="95"/>
        <end position="115"/>
    </location>
</feature>
<accession>A0A1S8AB95</accession>
<dbReference type="EMBL" id="DF977551">
    <property type="protein sequence ID" value="GAW27319.1"/>
    <property type="molecule type" value="Genomic_DNA"/>
</dbReference>